<comment type="caution">
    <text evidence="1">The sequence shown here is derived from an EMBL/GenBank/DDBJ whole genome shotgun (WGS) entry which is preliminary data.</text>
</comment>
<dbReference type="InterPro" id="IPR004252">
    <property type="entry name" value="Probable_transposase_24"/>
</dbReference>
<sequence>MPYYINFSSFSSNKPISPPFLLICSIFSLPYSRLLRSSSPPCAPPLFALATVCASSICRLHRLRLLCLPSPSCAPPPSTLSRVCTSSIHPLYRMRLLRLPSPLCGPPLFALSTVWASSICALHHVNLRLVQRRKTDCSEGDHPDSSKSFLIGSVVFNILVGLKPYSFSPVFPIEGEIQAIVRATYVAKACIRYGKLMHELRALGVRPDFVNDEAWNIYNEYWASVDFDARSDKASHNIKHKKAGSCTRHSKHTSGTWTFRTYEDILALDKDEDNEVTPNDVFLHVHTKDHDEHTRATPDQSIDEAQLYYDATWVCLKGRVYGLESLAKKKRRYANPGASTSQELKVRHLEFDALVQKLAKFEAFV</sequence>
<dbReference type="EMBL" id="JBBNAF010000005">
    <property type="protein sequence ID" value="KAK9142749.1"/>
    <property type="molecule type" value="Genomic_DNA"/>
</dbReference>
<dbReference type="Proteomes" id="UP001420932">
    <property type="component" value="Unassembled WGS sequence"/>
</dbReference>
<protein>
    <submittedName>
        <fullName evidence="1">Uncharacterized protein</fullName>
    </submittedName>
</protein>
<organism evidence="1 2">
    <name type="scientific">Stephania yunnanensis</name>
    <dbReference type="NCBI Taxonomy" id="152371"/>
    <lineage>
        <taxon>Eukaryota</taxon>
        <taxon>Viridiplantae</taxon>
        <taxon>Streptophyta</taxon>
        <taxon>Embryophyta</taxon>
        <taxon>Tracheophyta</taxon>
        <taxon>Spermatophyta</taxon>
        <taxon>Magnoliopsida</taxon>
        <taxon>Ranunculales</taxon>
        <taxon>Menispermaceae</taxon>
        <taxon>Menispermoideae</taxon>
        <taxon>Cissampelideae</taxon>
        <taxon>Stephania</taxon>
    </lineage>
</organism>
<proteinExistence type="predicted"/>
<reference evidence="1 2" key="1">
    <citation type="submission" date="2024-01" db="EMBL/GenBank/DDBJ databases">
        <title>Genome assemblies of Stephania.</title>
        <authorList>
            <person name="Yang L."/>
        </authorList>
    </citation>
    <scope>NUCLEOTIDE SEQUENCE [LARGE SCALE GENOMIC DNA]</scope>
    <source>
        <strain evidence="1">YNDBR</strain>
        <tissue evidence="1">Leaf</tissue>
    </source>
</reference>
<keyword evidence="2" id="KW-1185">Reference proteome</keyword>
<evidence type="ECO:0000313" key="1">
    <source>
        <dbReference type="EMBL" id="KAK9142749.1"/>
    </source>
</evidence>
<accession>A0AAP0PH91</accession>
<dbReference type="InterPro" id="IPR018247">
    <property type="entry name" value="EF_Hand_1_Ca_BS"/>
</dbReference>
<dbReference type="Pfam" id="PF03004">
    <property type="entry name" value="Transposase_24"/>
    <property type="match status" value="1"/>
</dbReference>
<gene>
    <name evidence="1" type="ORF">Syun_012149</name>
</gene>
<dbReference type="PROSITE" id="PS00018">
    <property type="entry name" value="EF_HAND_1"/>
    <property type="match status" value="1"/>
</dbReference>
<name>A0AAP0PH91_9MAGN</name>
<evidence type="ECO:0000313" key="2">
    <source>
        <dbReference type="Proteomes" id="UP001420932"/>
    </source>
</evidence>
<dbReference type="AlphaFoldDB" id="A0AAP0PH91"/>